<accession>A0A6M1TBE2</accession>
<gene>
    <name evidence="2" type="ORF">G3569_07895</name>
</gene>
<keyword evidence="1" id="KW-0812">Transmembrane</keyword>
<sequence length="288" mass="31917">MPNTFKIKQPRDFGALITAPFTYIRKHYEVLGKSLLYFIVPLIAVTSILMTQYFTATFEMGMNPEALETGGGLSNMFSMYGASTLFSMITMTALAALIYTHMKLVANETFANSRIAVDHIWQGIKSNFVGILLISIGIFFATMLGSLFFILPGIFIAIKLTLVTAAYVLEDKHSISDAFSRSWHLITNHWWFTLGLVIVLSILIGLLSQALSLPFIIATAISGFSGFTDPNSAGTIIAIFYGFVTSLSYIFYSIIYLALGFHFYNLVERKEGEGLRQRINEIGNSANA</sequence>
<dbReference type="AlphaFoldDB" id="A0A6M1TBE2"/>
<keyword evidence="1" id="KW-1133">Transmembrane helix</keyword>
<comment type="caution">
    <text evidence="2">The sequence shown here is derived from an EMBL/GenBank/DDBJ whole genome shotgun (WGS) entry which is preliminary data.</text>
</comment>
<reference evidence="2 3" key="1">
    <citation type="submission" date="2020-02" db="EMBL/GenBank/DDBJ databases">
        <title>Aliifodinibius halophilus 2W32, complete genome.</title>
        <authorList>
            <person name="Li Y."/>
            <person name="Wu S."/>
        </authorList>
    </citation>
    <scope>NUCLEOTIDE SEQUENCE [LARGE SCALE GENOMIC DNA]</scope>
    <source>
        <strain evidence="2 3">2W32</strain>
    </source>
</reference>
<feature type="transmembrane region" description="Helical" evidence="1">
    <location>
        <begin position="120"/>
        <end position="141"/>
    </location>
</feature>
<feature type="transmembrane region" description="Helical" evidence="1">
    <location>
        <begin position="147"/>
        <end position="169"/>
    </location>
</feature>
<feature type="transmembrane region" description="Helical" evidence="1">
    <location>
        <begin position="190"/>
        <end position="216"/>
    </location>
</feature>
<keyword evidence="3" id="KW-1185">Reference proteome</keyword>
<organism evidence="2 3">
    <name type="scientific">Fodinibius halophilus</name>
    <dbReference type="NCBI Taxonomy" id="1736908"/>
    <lineage>
        <taxon>Bacteria</taxon>
        <taxon>Pseudomonadati</taxon>
        <taxon>Balneolota</taxon>
        <taxon>Balneolia</taxon>
        <taxon>Balneolales</taxon>
        <taxon>Balneolaceae</taxon>
        <taxon>Fodinibius</taxon>
    </lineage>
</organism>
<proteinExistence type="predicted"/>
<evidence type="ECO:0000313" key="3">
    <source>
        <dbReference type="Proteomes" id="UP000479132"/>
    </source>
</evidence>
<feature type="transmembrane region" description="Helical" evidence="1">
    <location>
        <begin position="236"/>
        <end position="259"/>
    </location>
</feature>
<dbReference type="RefSeq" id="WP_165267830.1">
    <property type="nucleotide sequence ID" value="NZ_JAALLS010000008.1"/>
</dbReference>
<protein>
    <recommendedName>
        <fullName evidence="4">Glycerophosphoryl diester phosphodiesterase membrane domain-containing protein</fullName>
    </recommendedName>
</protein>
<evidence type="ECO:0008006" key="4">
    <source>
        <dbReference type="Google" id="ProtNLM"/>
    </source>
</evidence>
<feature type="transmembrane region" description="Helical" evidence="1">
    <location>
        <begin position="76"/>
        <end position="99"/>
    </location>
</feature>
<dbReference type="Proteomes" id="UP000479132">
    <property type="component" value="Unassembled WGS sequence"/>
</dbReference>
<feature type="transmembrane region" description="Helical" evidence="1">
    <location>
        <begin position="35"/>
        <end position="56"/>
    </location>
</feature>
<keyword evidence="1" id="KW-0472">Membrane</keyword>
<evidence type="ECO:0000313" key="2">
    <source>
        <dbReference type="EMBL" id="NGP88274.1"/>
    </source>
</evidence>
<dbReference type="EMBL" id="JAALLS010000008">
    <property type="protein sequence ID" value="NGP88274.1"/>
    <property type="molecule type" value="Genomic_DNA"/>
</dbReference>
<evidence type="ECO:0000256" key="1">
    <source>
        <dbReference type="SAM" id="Phobius"/>
    </source>
</evidence>
<name>A0A6M1TBE2_9BACT</name>